<dbReference type="InterPro" id="IPR003959">
    <property type="entry name" value="ATPase_AAA_core"/>
</dbReference>
<evidence type="ECO:0000256" key="8">
    <source>
        <dbReference type="SAM" id="MobiDB-lite"/>
    </source>
</evidence>
<dbReference type="PRINTS" id="PR00300">
    <property type="entry name" value="CLPPROTEASEA"/>
</dbReference>
<dbReference type="InterPro" id="IPR027417">
    <property type="entry name" value="P-loop_NTPase"/>
</dbReference>
<gene>
    <name evidence="11" type="ORF">GU926_06950</name>
</gene>
<dbReference type="InterPro" id="IPR028299">
    <property type="entry name" value="ClpA/B_CS2"/>
</dbReference>
<feature type="domain" description="Clp R" evidence="10">
    <location>
        <begin position="1"/>
        <end position="151"/>
    </location>
</feature>
<keyword evidence="7" id="KW-0175">Coiled coil</keyword>
<feature type="region of interest" description="Disordered" evidence="8">
    <location>
        <begin position="148"/>
        <end position="185"/>
    </location>
</feature>
<evidence type="ECO:0000256" key="7">
    <source>
        <dbReference type="SAM" id="Coils"/>
    </source>
</evidence>
<keyword evidence="1 5" id="KW-0677">Repeat</keyword>
<dbReference type="PANTHER" id="PTHR11638:SF18">
    <property type="entry name" value="HEAT SHOCK PROTEIN 104"/>
    <property type="match status" value="1"/>
</dbReference>
<dbReference type="EMBL" id="CP047897">
    <property type="protein sequence ID" value="QHL87182.1"/>
    <property type="molecule type" value="Genomic_DNA"/>
</dbReference>
<dbReference type="Gene3D" id="4.10.860.10">
    <property type="entry name" value="UVR domain"/>
    <property type="match status" value="1"/>
</dbReference>
<dbReference type="RefSeq" id="WP_160690335.1">
    <property type="nucleotide sequence ID" value="NZ_CP047897.1"/>
</dbReference>
<dbReference type="Gene3D" id="1.10.1780.10">
    <property type="entry name" value="Clp, N-terminal domain"/>
    <property type="match status" value="1"/>
</dbReference>
<dbReference type="PROSITE" id="PS50151">
    <property type="entry name" value="UVR"/>
    <property type="match status" value="1"/>
</dbReference>
<dbReference type="InterPro" id="IPR019489">
    <property type="entry name" value="Clp_ATPase_C"/>
</dbReference>
<dbReference type="FunFam" id="3.40.50.300:FF:000025">
    <property type="entry name" value="ATP-dependent Clp protease subunit"/>
    <property type="match status" value="1"/>
</dbReference>
<dbReference type="PROSITE" id="PS00871">
    <property type="entry name" value="CLPAB_2"/>
    <property type="match status" value="1"/>
</dbReference>
<dbReference type="KEGG" id="nib:GU926_06950"/>
<feature type="coiled-coil region" evidence="7">
    <location>
        <begin position="439"/>
        <end position="489"/>
    </location>
</feature>
<dbReference type="FunFam" id="3.40.50.300:FF:000010">
    <property type="entry name" value="Chaperone clpB 1, putative"/>
    <property type="match status" value="1"/>
</dbReference>
<feature type="domain" description="UVR" evidence="9">
    <location>
        <begin position="443"/>
        <end position="478"/>
    </location>
</feature>
<dbReference type="Pfam" id="PF00004">
    <property type="entry name" value="AAA"/>
    <property type="match status" value="1"/>
</dbReference>
<feature type="compositionally biased region" description="Low complexity" evidence="8">
    <location>
        <begin position="165"/>
        <end position="178"/>
    </location>
</feature>
<keyword evidence="4 6" id="KW-0143">Chaperone</keyword>
<dbReference type="Pfam" id="PF17871">
    <property type="entry name" value="AAA_lid_9"/>
    <property type="match status" value="1"/>
</dbReference>
<protein>
    <submittedName>
        <fullName evidence="11">AAA domain-containing protein</fullName>
    </submittedName>
</protein>
<evidence type="ECO:0000256" key="6">
    <source>
        <dbReference type="RuleBase" id="RU004432"/>
    </source>
</evidence>
<evidence type="ECO:0000256" key="4">
    <source>
        <dbReference type="ARBA" id="ARBA00023186"/>
    </source>
</evidence>
<dbReference type="SMART" id="SM00382">
    <property type="entry name" value="AAA"/>
    <property type="match status" value="2"/>
</dbReference>
<dbReference type="InterPro" id="IPR018368">
    <property type="entry name" value="ClpA/B_CS1"/>
</dbReference>
<dbReference type="GO" id="GO:0016887">
    <property type="term" value="F:ATP hydrolysis activity"/>
    <property type="evidence" value="ECO:0007669"/>
    <property type="project" value="InterPro"/>
</dbReference>
<evidence type="ECO:0000313" key="12">
    <source>
        <dbReference type="Proteomes" id="UP000464214"/>
    </source>
</evidence>
<dbReference type="AlphaFoldDB" id="A0A6P1P1G1"/>
<keyword evidence="12" id="KW-1185">Reference proteome</keyword>
<keyword evidence="2 6" id="KW-0547">Nucleotide-binding</keyword>
<evidence type="ECO:0000256" key="1">
    <source>
        <dbReference type="ARBA" id="ARBA00022737"/>
    </source>
</evidence>
<comment type="similarity">
    <text evidence="6">Belongs to the ClpA/ClpB family.</text>
</comment>
<dbReference type="Pfam" id="PF07724">
    <property type="entry name" value="AAA_2"/>
    <property type="match status" value="1"/>
</dbReference>
<evidence type="ECO:0000259" key="9">
    <source>
        <dbReference type="PROSITE" id="PS50151"/>
    </source>
</evidence>
<evidence type="ECO:0000256" key="5">
    <source>
        <dbReference type="PROSITE-ProRule" id="PRU01251"/>
    </source>
</evidence>
<dbReference type="CDD" id="cd19499">
    <property type="entry name" value="RecA-like_ClpB_Hsp104-like"/>
    <property type="match status" value="1"/>
</dbReference>
<evidence type="ECO:0000256" key="2">
    <source>
        <dbReference type="ARBA" id="ARBA00022741"/>
    </source>
</evidence>
<dbReference type="SMART" id="SM01086">
    <property type="entry name" value="ClpB_D2-small"/>
    <property type="match status" value="1"/>
</dbReference>
<dbReference type="Gene3D" id="1.10.8.60">
    <property type="match status" value="2"/>
</dbReference>
<dbReference type="GO" id="GO:0005737">
    <property type="term" value="C:cytoplasm"/>
    <property type="evidence" value="ECO:0007669"/>
    <property type="project" value="TreeGrafter"/>
</dbReference>
<dbReference type="SUPFAM" id="SSF81923">
    <property type="entry name" value="Double Clp-N motif"/>
    <property type="match status" value="1"/>
</dbReference>
<dbReference type="InterPro" id="IPR001270">
    <property type="entry name" value="ClpA/B"/>
</dbReference>
<name>A0A6P1P1G1_9BACT</name>
<dbReference type="GO" id="GO:0034605">
    <property type="term" value="P:cellular response to heat"/>
    <property type="evidence" value="ECO:0007669"/>
    <property type="project" value="TreeGrafter"/>
</dbReference>
<dbReference type="CDD" id="cd00009">
    <property type="entry name" value="AAA"/>
    <property type="match status" value="1"/>
</dbReference>
<dbReference type="SUPFAM" id="SSF52540">
    <property type="entry name" value="P-loop containing nucleoside triphosphate hydrolases"/>
    <property type="match status" value="2"/>
</dbReference>
<dbReference type="InterPro" id="IPR003593">
    <property type="entry name" value="AAA+_ATPase"/>
</dbReference>
<dbReference type="Proteomes" id="UP000464214">
    <property type="component" value="Chromosome"/>
</dbReference>
<feature type="compositionally biased region" description="Acidic residues" evidence="8">
    <location>
        <begin position="847"/>
        <end position="856"/>
    </location>
</feature>
<dbReference type="PROSITE" id="PS00870">
    <property type="entry name" value="CLPAB_1"/>
    <property type="match status" value="1"/>
</dbReference>
<dbReference type="GO" id="GO:0005524">
    <property type="term" value="F:ATP binding"/>
    <property type="evidence" value="ECO:0007669"/>
    <property type="project" value="UniProtKB-KW"/>
</dbReference>
<feature type="region of interest" description="Disordered" evidence="8">
    <location>
        <begin position="831"/>
        <end position="868"/>
    </location>
</feature>
<dbReference type="InterPro" id="IPR036628">
    <property type="entry name" value="Clp_N_dom_sf"/>
</dbReference>
<evidence type="ECO:0000256" key="3">
    <source>
        <dbReference type="ARBA" id="ARBA00022840"/>
    </source>
</evidence>
<accession>A0A6P1P1G1</accession>
<dbReference type="Gene3D" id="3.40.50.300">
    <property type="entry name" value="P-loop containing nucleotide triphosphate hydrolases"/>
    <property type="match status" value="2"/>
</dbReference>
<dbReference type="Pfam" id="PF10431">
    <property type="entry name" value="ClpB_D2-small"/>
    <property type="match status" value="1"/>
</dbReference>
<sequence>MEAKFSNRVKEVISLSREEAIRLGHDYIGTEHLLLGMIREGEGTAIALLKKLGVPMEELKYSLEQATKNTASPNTNITGSIPLTKQTEKVLKITYLEAKIFKSDIIGTEHLLLSILRDEDNISSQTLAKFNVNYEAIRDSLDYHANNPLASSDTDDNDDNDKLFGSSSSKGASSAGKKAGAEKSRTPVLDNFGRDLTKLAEEDKLDPIVGREKEIERVAQVLSRRKKNNPILIGEPGVGKTAIAEGLALRIIQKKVSRVLFGKRVVTLDLASLVAGTKYRGQFEERMKAVMNELEKSPDVILFIDELHTIVGAGGASGSLDASNMFKPALARGEIQCIGATTLDEYRQYIEKDGALARRFQVVMVDPTTPEETIEILHNIKDKYQNHHHVNYTDKAIEACVKLSDRYMSDRFLPDKAIDILDEAGARVHINNIIVPEDILKLEESIENIKEEKNRVVKSQKYEEAAQLRDKEKKLLDQLETAKKNWEEETKKKRYTVKEENVAEVIAMMTGIPVKRIAQKESLKLLNMGEELSGKVIGQDKAIKQLVKAIQRTRVGLKDPKKPIGSFVFLGPTGVGKTELAKVLATYLFDKEDSLVRIDMSEYMEKFSVSRLVGAPPGYVGYEEGGQLTEKIRRKPYSVVLLDEIEKAHPDVYNLLLQVLDDGVLTDGLGRKVDFRNTIIIMTSNIGARDLQDFGAGVGFATKTRQDNVDEIMKGTIASALKKTFSPEFLNRLDDVIVFNSLAKEDIHKIIDISLAKLLGRVKTLGYTIEITDKAKDFVAEKGYDSKYGARPLNRAITKYMEDPIAEEILKAELAQGDVILIDYKEGEEELTFSNRKGEKSDNIPDTSDEISETPSEETTPTDEKSKD</sequence>
<organism evidence="11 12">
    <name type="scientific">Nibribacter ruber</name>
    <dbReference type="NCBI Taxonomy" id="2698458"/>
    <lineage>
        <taxon>Bacteria</taxon>
        <taxon>Pseudomonadati</taxon>
        <taxon>Bacteroidota</taxon>
        <taxon>Cytophagia</taxon>
        <taxon>Cytophagales</taxon>
        <taxon>Hymenobacteraceae</taxon>
        <taxon>Nibribacter</taxon>
    </lineage>
</organism>
<dbReference type="PROSITE" id="PS51903">
    <property type="entry name" value="CLP_R"/>
    <property type="match status" value="1"/>
</dbReference>
<keyword evidence="3 6" id="KW-0067">ATP-binding</keyword>
<reference evidence="11 12" key="1">
    <citation type="submission" date="2020-01" db="EMBL/GenBank/DDBJ databases">
        <authorList>
            <person name="Kim M."/>
        </authorList>
    </citation>
    <scope>NUCLEOTIDE SEQUENCE [LARGE SCALE GENOMIC DNA]</scope>
    <source>
        <strain evidence="11 12">BT10</strain>
    </source>
</reference>
<dbReference type="Pfam" id="PF02861">
    <property type="entry name" value="Clp_N"/>
    <property type="match status" value="1"/>
</dbReference>
<evidence type="ECO:0000313" key="11">
    <source>
        <dbReference type="EMBL" id="QHL87182.1"/>
    </source>
</evidence>
<proteinExistence type="inferred from homology"/>
<dbReference type="InterPro" id="IPR050130">
    <property type="entry name" value="ClpA_ClpB"/>
</dbReference>
<evidence type="ECO:0000259" key="10">
    <source>
        <dbReference type="PROSITE" id="PS51903"/>
    </source>
</evidence>
<dbReference type="InterPro" id="IPR041546">
    <property type="entry name" value="ClpA/ClpB_AAA_lid"/>
</dbReference>
<dbReference type="InterPro" id="IPR004176">
    <property type="entry name" value="Clp_R_N"/>
</dbReference>
<dbReference type="InterPro" id="IPR001943">
    <property type="entry name" value="UVR_dom"/>
</dbReference>
<dbReference type="PANTHER" id="PTHR11638">
    <property type="entry name" value="ATP-DEPENDENT CLP PROTEASE"/>
    <property type="match status" value="1"/>
</dbReference>